<protein>
    <submittedName>
        <fullName evidence="3">DUF1665 domain-containing protein</fullName>
    </submittedName>
</protein>
<evidence type="ECO:0000313" key="3">
    <source>
        <dbReference type="EMBL" id="TQV93145.1"/>
    </source>
</evidence>
<feature type="compositionally biased region" description="Basic residues" evidence="2">
    <location>
        <begin position="1"/>
        <end position="27"/>
    </location>
</feature>
<evidence type="ECO:0000256" key="1">
    <source>
        <dbReference type="ARBA" id="ARBA00007462"/>
    </source>
</evidence>
<dbReference type="Pfam" id="PF07890">
    <property type="entry name" value="Rrp15p"/>
    <property type="match status" value="1"/>
</dbReference>
<feature type="compositionally biased region" description="Basic and acidic residues" evidence="2">
    <location>
        <begin position="213"/>
        <end position="230"/>
    </location>
</feature>
<sequence length="343" mass="37079">MAGLYNKKRSMGGKFQKPMKRQKRERRVQKEYHSSTEDEEDGEDQQQDFDAVNLLDSDDDIHNAKADDGGEEDDGGSAMSSSEDETPRQKKAGAAKGSAKLKAKMPRKLATDDNSDVEEGLPEAGDDDEAEDDEDVNDEFDLGDDDDDDDEEGGSRKSKKRNDPAAFATSLSKILSTKLSTSKRADPVLARSAAAHEASRAVLESALEAKAKRQLREQKRKAQEKGRVRDVLVAPAPAAPAARLADEDEDEGAEVLATTTADILAAEAKLRKVAQRGVVKMFNAVRAAQVKSTEAERATRQAGVIGMGRREEKVNEMSKKGFLDLLASGGSALKKSASAIEEA</sequence>
<dbReference type="EMBL" id="SPUK01000013">
    <property type="protein sequence ID" value="TQV93145.1"/>
    <property type="molecule type" value="Genomic_DNA"/>
</dbReference>
<feature type="compositionally biased region" description="Low complexity" evidence="2">
    <location>
        <begin position="169"/>
        <end position="200"/>
    </location>
</feature>
<accession>A0A545UUM9</accession>
<feature type="region of interest" description="Disordered" evidence="2">
    <location>
        <begin position="1"/>
        <end position="200"/>
    </location>
</feature>
<dbReference type="PANTHER" id="PTHR13245:SF14">
    <property type="entry name" value="RRP15-LIKE PROTEIN"/>
    <property type="match status" value="1"/>
</dbReference>
<reference evidence="3 4" key="1">
    <citation type="journal article" date="2019" name="Appl. Microbiol. Biotechnol.">
        <title>Genome sequence of Isaria javanica and comparative genome analysis insights into family S53 peptidase evolution in fungal entomopathogens.</title>
        <authorList>
            <person name="Lin R."/>
            <person name="Zhang X."/>
            <person name="Xin B."/>
            <person name="Zou M."/>
            <person name="Gao Y."/>
            <person name="Qin F."/>
            <person name="Hu Q."/>
            <person name="Xie B."/>
            <person name="Cheng X."/>
        </authorList>
    </citation>
    <scope>NUCLEOTIDE SEQUENCE [LARGE SCALE GENOMIC DNA]</scope>
    <source>
        <strain evidence="3 4">IJ1G</strain>
    </source>
</reference>
<dbReference type="AlphaFoldDB" id="A0A545UUM9"/>
<dbReference type="Proteomes" id="UP000315783">
    <property type="component" value="Unassembled WGS sequence"/>
</dbReference>
<feature type="compositionally biased region" description="Acidic residues" evidence="2">
    <location>
        <begin position="113"/>
        <end position="152"/>
    </location>
</feature>
<keyword evidence="4" id="KW-1185">Reference proteome</keyword>
<dbReference type="GO" id="GO:0030687">
    <property type="term" value="C:preribosome, large subunit precursor"/>
    <property type="evidence" value="ECO:0007669"/>
    <property type="project" value="TreeGrafter"/>
</dbReference>
<comment type="similarity">
    <text evidence="1">Belongs to the RRP15 family.</text>
</comment>
<dbReference type="GO" id="GO:0000470">
    <property type="term" value="P:maturation of LSU-rRNA"/>
    <property type="evidence" value="ECO:0007669"/>
    <property type="project" value="TreeGrafter"/>
</dbReference>
<evidence type="ECO:0000313" key="4">
    <source>
        <dbReference type="Proteomes" id="UP000315783"/>
    </source>
</evidence>
<feature type="compositionally biased region" description="Acidic residues" evidence="2">
    <location>
        <begin position="37"/>
        <end position="47"/>
    </location>
</feature>
<gene>
    <name evidence="3" type="ORF">IF1G_08448</name>
</gene>
<evidence type="ECO:0000256" key="2">
    <source>
        <dbReference type="SAM" id="MobiDB-lite"/>
    </source>
</evidence>
<comment type="caution">
    <text evidence="3">The sequence shown here is derived from an EMBL/GenBank/DDBJ whole genome shotgun (WGS) entry which is preliminary data.</text>
</comment>
<organism evidence="3 4">
    <name type="scientific">Cordyceps javanica</name>
    <dbReference type="NCBI Taxonomy" id="43265"/>
    <lineage>
        <taxon>Eukaryota</taxon>
        <taxon>Fungi</taxon>
        <taxon>Dikarya</taxon>
        <taxon>Ascomycota</taxon>
        <taxon>Pezizomycotina</taxon>
        <taxon>Sordariomycetes</taxon>
        <taxon>Hypocreomycetidae</taxon>
        <taxon>Hypocreales</taxon>
        <taxon>Cordycipitaceae</taxon>
        <taxon>Cordyceps</taxon>
    </lineage>
</organism>
<dbReference type="InterPro" id="IPR012459">
    <property type="entry name" value="Rrp15"/>
</dbReference>
<name>A0A545UUM9_9HYPO</name>
<feature type="region of interest" description="Disordered" evidence="2">
    <location>
        <begin position="213"/>
        <end position="234"/>
    </location>
</feature>
<dbReference type="STRING" id="43265.A0A545UUM9"/>
<dbReference type="GO" id="GO:0000460">
    <property type="term" value="P:maturation of 5.8S rRNA"/>
    <property type="evidence" value="ECO:0007669"/>
    <property type="project" value="TreeGrafter"/>
</dbReference>
<dbReference type="PANTHER" id="PTHR13245">
    <property type="entry name" value="RRP15-LIKE PROTEIN"/>
    <property type="match status" value="1"/>
</dbReference>
<dbReference type="OrthoDB" id="20949at2759"/>
<feature type="compositionally biased region" description="Basic residues" evidence="2">
    <location>
        <begin position="89"/>
        <end position="107"/>
    </location>
</feature>
<proteinExistence type="inferred from homology"/>